<evidence type="ECO:0000313" key="3">
    <source>
        <dbReference type="Proteomes" id="UP000565521"/>
    </source>
</evidence>
<keyword evidence="1" id="KW-0732">Signal</keyword>
<evidence type="ECO:0000313" key="2">
    <source>
        <dbReference type="EMBL" id="NVO31972.1"/>
    </source>
</evidence>
<dbReference type="EMBL" id="JABKAU010000021">
    <property type="protein sequence ID" value="NVO31972.1"/>
    <property type="molecule type" value="Genomic_DNA"/>
</dbReference>
<evidence type="ECO:0000256" key="1">
    <source>
        <dbReference type="SAM" id="SignalP"/>
    </source>
</evidence>
<dbReference type="Proteomes" id="UP000565521">
    <property type="component" value="Unassembled WGS sequence"/>
</dbReference>
<sequence length="139" mass="15478">MRNPTVAAILGLMTLPLVASQCEEDLPQPVITVAAFTQAGTWYLSEYKTAGQITRADSIKDRFALRFAPDSSYRRILLSNSSETAGTWKLTGSHNRRLHLTDPTGDQQDFYVEAINAESLFLYRDRGGPAGSFMFKTVR</sequence>
<dbReference type="RefSeq" id="WP_176908867.1">
    <property type="nucleotide sequence ID" value="NZ_JABKAU010000021.1"/>
</dbReference>
<feature type="signal peptide" evidence="1">
    <location>
        <begin position="1"/>
        <end position="19"/>
    </location>
</feature>
<proteinExistence type="predicted"/>
<comment type="caution">
    <text evidence="2">The sequence shown here is derived from an EMBL/GenBank/DDBJ whole genome shotgun (WGS) entry which is preliminary data.</text>
</comment>
<name>A0A7Y7PQG3_9BACT</name>
<accession>A0A7Y7PQG3</accession>
<feature type="chain" id="PRO_5031324814" evidence="1">
    <location>
        <begin position="20"/>
        <end position="139"/>
    </location>
</feature>
<dbReference type="AlphaFoldDB" id="A0A7Y7PQG3"/>
<reference evidence="2 3" key="1">
    <citation type="submission" date="2020-05" db="EMBL/GenBank/DDBJ databases">
        <title>Hymenobacter terrestris sp. nov. and Hymenobacter lapidiphilus sp. nov., isolated from regoliths in Antarctica.</title>
        <authorList>
            <person name="Sedlacek I."/>
            <person name="Pantucek R."/>
            <person name="Zeman M."/>
            <person name="Holochova P."/>
            <person name="Kralova S."/>
            <person name="Stankova E."/>
            <person name="Sedo O."/>
            <person name="Micenkova L."/>
            <person name="Svec P."/>
            <person name="Gupta V."/>
            <person name="Sood U."/>
            <person name="Korpole U.S."/>
            <person name="Lal R."/>
        </authorList>
    </citation>
    <scope>NUCLEOTIDE SEQUENCE [LARGE SCALE GENOMIC DNA]</scope>
    <source>
        <strain evidence="2 3">P5342</strain>
    </source>
</reference>
<organism evidence="2 3">
    <name type="scientific">Hymenobacter lapidiphilus</name>
    <dbReference type="NCBI Taxonomy" id="2608003"/>
    <lineage>
        <taxon>Bacteria</taxon>
        <taxon>Pseudomonadati</taxon>
        <taxon>Bacteroidota</taxon>
        <taxon>Cytophagia</taxon>
        <taxon>Cytophagales</taxon>
        <taxon>Hymenobacteraceae</taxon>
        <taxon>Hymenobacter</taxon>
    </lineage>
</organism>
<protein>
    <submittedName>
        <fullName evidence="2">Lipocalin family protein</fullName>
    </submittedName>
</protein>
<keyword evidence="3" id="KW-1185">Reference proteome</keyword>
<gene>
    <name evidence="2" type="ORF">HW554_12170</name>
</gene>